<dbReference type="EMBL" id="JAXQNO010000011">
    <property type="protein sequence ID" value="KAK4788862.1"/>
    <property type="molecule type" value="Genomic_DNA"/>
</dbReference>
<organism evidence="1 2">
    <name type="scientific">Trapa natans</name>
    <name type="common">Water chestnut</name>
    <dbReference type="NCBI Taxonomy" id="22666"/>
    <lineage>
        <taxon>Eukaryota</taxon>
        <taxon>Viridiplantae</taxon>
        <taxon>Streptophyta</taxon>
        <taxon>Embryophyta</taxon>
        <taxon>Tracheophyta</taxon>
        <taxon>Spermatophyta</taxon>
        <taxon>Magnoliopsida</taxon>
        <taxon>eudicotyledons</taxon>
        <taxon>Gunneridae</taxon>
        <taxon>Pentapetalae</taxon>
        <taxon>rosids</taxon>
        <taxon>malvids</taxon>
        <taxon>Myrtales</taxon>
        <taxon>Lythraceae</taxon>
        <taxon>Trapa</taxon>
    </lineage>
</organism>
<accession>A0AAN7LMG2</accession>
<reference evidence="1 2" key="1">
    <citation type="journal article" date="2023" name="Hortic Res">
        <title>Pangenome of water caltrop reveals structural variations and asymmetric subgenome divergence after allopolyploidization.</title>
        <authorList>
            <person name="Zhang X."/>
            <person name="Chen Y."/>
            <person name="Wang L."/>
            <person name="Yuan Y."/>
            <person name="Fang M."/>
            <person name="Shi L."/>
            <person name="Lu R."/>
            <person name="Comes H.P."/>
            <person name="Ma Y."/>
            <person name="Chen Y."/>
            <person name="Huang G."/>
            <person name="Zhou Y."/>
            <person name="Zheng Z."/>
            <person name="Qiu Y."/>
        </authorList>
    </citation>
    <scope>NUCLEOTIDE SEQUENCE [LARGE SCALE GENOMIC DNA]</scope>
    <source>
        <strain evidence="1">F231</strain>
    </source>
</reference>
<comment type="caution">
    <text evidence="1">The sequence shown here is derived from an EMBL/GenBank/DDBJ whole genome shotgun (WGS) entry which is preliminary data.</text>
</comment>
<evidence type="ECO:0000313" key="1">
    <source>
        <dbReference type="EMBL" id="KAK4788862.1"/>
    </source>
</evidence>
<protein>
    <submittedName>
        <fullName evidence="1">Uncharacterized protein</fullName>
    </submittedName>
</protein>
<proteinExistence type="predicted"/>
<keyword evidence="2" id="KW-1185">Reference proteome</keyword>
<sequence>MANTLTRYVQVQKPQGIRHGLRVAAKPKEVRSSPGERAGYIGLLTLEVGPEWPTWRKWVMPCRAGQARNSLDIKNIWIFKEEMESSYNAKMQQSKNSLSW</sequence>
<gene>
    <name evidence="1" type="ORF">SAY86_020181</name>
</gene>
<dbReference type="Proteomes" id="UP001346149">
    <property type="component" value="Unassembled WGS sequence"/>
</dbReference>
<evidence type="ECO:0000313" key="2">
    <source>
        <dbReference type="Proteomes" id="UP001346149"/>
    </source>
</evidence>
<name>A0AAN7LMG2_TRANT</name>
<dbReference type="AlphaFoldDB" id="A0AAN7LMG2"/>